<dbReference type="Gene3D" id="1.10.1740.10">
    <property type="match status" value="1"/>
</dbReference>
<dbReference type="Proteomes" id="UP000238642">
    <property type="component" value="Unassembled WGS sequence"/>
</dbReference>
<organism evidence="7 8">
    <name type="scientific">Sphingobacterium gobiense</name>
    <dbReference type="NCBI Taxonomy" id="1382456"/>
    <lineage>
        <taxon>Bacteria</taxon>
        <taxon>Pseudomonadati</taxon>
        <taxon>Bacteroidota</taxon>
        <taxon>Sphingobacteriia</taxon>
        <taxon>Sphingobacteriales</taxon>
        <taxon>Sphingobacteriaceae</taxon>
        <taxon>Sphingobacterium</taxon>
    </lineage>
</organism>
<dbReference type="OrthoDB" id="1097528at2"/>
<dbReference type="EMBL" id="PVBS01000001">
    <property type="protein sequence ID" value="PRD55993.1"/>
    <property type="molecule type" value="Genomic_DNA"/>
</dbReference>
<dbReference type="SUPFAM" id="SSF88659">
    <property type="entry name" value="Sigma3 and sigma4 domains of RNA polymerase sigma factors"/>
    <property type="match status" value="1"/>
</dbReference>
<dbReference type="RefSeq" id="WP_105722372.1">
    <property type="nucleotide sequence ID" value="NZ_PVBS01000001.1"/>
</dbReference>
<sequence length="195" mass="22948">MVDYKIYGDRELVQFMRGGDERVLVEIYDRYWEKMLAVAFNRLGNLEEAEECVQDVLCKLWKLRSDFSLAKDELANYLARAIRNQSFNILDRRHRERLKAESYSPFEMVNLDTPERELIARELAQQIDRAIYSLPAQCKLVFTLSRHEGLSTKQIAEKLNLSENTVKSHLKKANKDIRNNTELLTTIVFIPIFFQ</sequence>
<dbReference type="InterPro" id="IPR014284">
    <property type="entry name" value="RNA_pol_sigma-70_dom"/>
</dbReference>
<protein>
    <submittedName>
        <fullName evidence="7">RNA polymerase sigma-70 factor</fullName>
    </submittedName>
</protein>
<dbReference type="InterPro" id="IPR000792">
    <property type="entry name" value="Tscrpt_reg_LuxR_C"/>
</dbReference>
<comment type="caution">
    <text evidence="7">The sequence shown here is derived from an EMBL/GenBank/DDBJ whole genome shotgun (WGS) entry which is preliminary data.</text>
</comment>
<reference evidence="7 8" key="1">
    <citation type="submission" date="2018-02" db="EMBL/GenBank/DDBJ databases">
        <title>The draft genome of Sphingobacterium gobiense H7.</title>
        <authorList>
            <person name="Li L."/>
            <person name="Liu L."/>
            <person name="Zhang X."/>
            <person name="Wang T."/>
            <person name="Liang L."/>
        </authorList>
    </citation>
    <scope>NUCLEOTIDE SEQUENCE [LARGE SCALE GENOMIC DNA]</scope>
    <source>
        <strain evidence="7 8">ACCC 05757</strain>
    </source>
</reference>
<dbReference type="InterPro" id="IPR013325">
    <property type="entry name" value="RNA_pol_sigma_r2"/>
</dbReference>
<evidence type="ECO:0000259" key="5">
    <source>
        <dbReference type="Pfam" id="PF04542"/>
    </source>
</evidence>
<name>A0A2S9JRW5_9SPHI</name>
<dbReference type="InterPro" id="IPR007627">
    <property type="entry name" value="RNA_pol_sigma70_r2"/>
</dbReference>
<evidence type="ECO:0000256" key="2">
    <source>
        <dbReference type="ARBA" id="ARBA00023015"/>
    </source>
</evidence>
<evidence type="ECO:0000256" key="4">
    <source>
        <dbReference type="ARBA" id="ARBA00023163"/>
    </source>
</evidence>
<dbReference type="AlphaFoldDB" id="A0A2S9JRW5"/>
<dbReference type="PANTHER" id="PTHR43133">
    <property type="entry name" value="RNA POLYMERASE ECF-TYPE SIGMA FACTO"/>
    <property type="match status" value="1"/>
</dbReference>
<dbReference type="InterPro" id="IPR013324">
    <property type="entry name" value="RNA_pol_sigma_r3/r4-like"/>
</dbReference>
<dbReference type="InterPro" id="IPR036388">
    <property type="entry name" value="WH-like_DNA-bd_sf"/>
</dbReference>
<dbReference type="Pfam" id="PF08281">
    <property type="entry name" value="Sigma70_r4_2"/>
    <property type="match status" value="1"/>
</dbReference>
<feature type="domain" description="RNA polymerase sigma-70 region 2" evidence="5">
    <location>
        <begin position="28"/>
        <end position="95"/>
    </location>
</feature>
<keyword evidence="4" id="KW-0804">Transcription</keyword>
<comment type="similarity">
    <text evidence="1">Belongs to the sigma-70 factor family. ECF subfamily.</text>
</comment>
<accession>A0A2S9JRW5</accession>
<dbReference type="InterPro" id="IPR014327">
    <property type="entry name" value="RNA_pol_sigma70_bacteroid"/>
</dbReference>
<dbReference type="GO" id="GO:0016987">
    <property type="term" value="F:sigma factor activity"/>
    <property type="evidence" value="ECO:0007669"/>
    <property type="project" value="UniProtKB-KW"/>
</dbReference>
<dbReference type="SUPFAM" id="SSF88946">
    <property type="entry name" value="Sigma2 domain of RNA polymerase sigma factors"/>
    <property type="match status" value="1"/>
</dbReference>
<dbReference type="InterPro" id="IPR039425">
    <property type="entry name" value="RNA_pol_sigma-70-like"/>
</dbReference>
<proteinExistence type="inferred from homology"/>
<dbReference type="NCBIfam" id="TIGR02985">
    <property type="entry name" value="Sig70_bacteroi1"/>
    <property type="match status" value="1"/>
</dbReference>
<gene>
    <name evidence="7" type="ORF">C5749_01490</name>
</gene>
<evidence type="ECO:0000313" key="8">
    <source>
        <dbReference type="Proteomes" id="UP000238642"/>
    </source>
</evidence>
<keyword evidence="8" id="KW-1185">Reference proteome</keyword>
<dbReference type="Pfam" id="PF04542">
    <property type="entry name" value="Sigma70_r2"/>
    <property type="match status" value="1"/>
</dbReference>
<dbReference type="InterPro" id="IPR013249">
    <property type="entry name" value="RNA_pol_sigma70_r4_t2"/>
</dbReference>
<dbReference type="GO" id="GO:0006352">
    <property type="term" value="P:DNA-templated transcription initiation"/>
    <property type="evidence" value="ECO:0007669"/>
    <property type="project" value="InterPro"/>
</dbReference>
<evidence type="ECO:0000256" key="3">
    <source>
        <dbReference type="ARBA" id="ARBA00023082"/>
    </source>
</evidence>
<evidence type="ECO:0000256" key="1">
    <source>
        <dbReference type="ARBA" id="ARBA00010641"/>
    </source>
</evidence>
<evidence type="ECO:0000313" key="7">
    <source>
        <dbReference type="EMBL" id="PRD55993.1"/>
    </source>
</evidence>
<feature type="domain" description="RNA polymerase sigma factor 70 region 4 type 2" evidence="6">
    <location>
        <begin position="125"/>
        <end position="173"/>
    </location>
</feature>
<dbReference type="Gene3D" id="1.10.10.10">
    <property type="entry name" value="Winged helix-like DNA-binding domain superfamily/Winged helix DNA-binding domain"/>
    <property type="match status" value="1"/>
</dbReference>
<dbReference type="PRINTS" id="PR00038">
    <property type="entry name" value="HTHLUXR"/>
</dbReference>
<evidence type="ECO:0000259" key="6">
    <source>
        <dbReference type="Pfam" id="PF08281"/>
    </source>
</evidence>
<keyword evidence="3" id="KW-0731">Sigma factor</keyword>
<keyword evidence="2" id="KW-0805">Transcription regulation</keyword>
<dbReference type="GO" id="GO:0003677">
    <property type="term" value="F:DNA binding"/>
    <property type="evidence" value="ECO:0007669"/>
    <property type="project" value="InterPro"/>
</dbReference>
<dbReference type="PANTHER" id="PTHR43133:SF46">
    <property type="entry name" value="RNA POLYMERASE SIGMA-70 FACTOR ECF SUBFAMILY"/>
    <property type="match status" value="1"/>
</dbReference>
<dbReference type="NCBIfam" id="TIGR02937">
    <property type="entry name" value="sigma70-ECF"/>
    <property type="match status" value="1"/>
</dbReference>